<proteinExistence type="predicted"/>
<evidence type="ECO:0000256" key="1">
    <source>
        <dbReference type="SAM" id="MobiDB-lite"/>
    </source>
</evidence>
<gene>
    <name evidence="2" type="ORF">SMN809_LOCUS85727</name>
</gene>
<protein>
    <submittedName>
        <fullName evidence="2">Uncharacterized protein</fullName>
    </submittedName>
</protein>
<sequence length="51" mass="5523">TNPVSTQLPSSNITRQCNEMTNNNEATPPIETVENFGSLSSHRSKPTSSMS</sequence>
<evidence type="ECO:0000313" key="3">
    <source>
        <dbReference type="Proteomes" id="UP000676336"/>
    </source>
</evidence>
<dbReference type="Proteomes" id="UP000676336">
    <property type="component" value="Unassembled WGS sequence"/>
</dbReference>
<organism evidence="2 3">
    <name type="scientific">Rotaria magnacalcarata</name>
    <dbReference type="NCBI Taxonomy" id="392030"/>
    <lineage>
        <taxon>Eukaryota</taxon>
        <taxon>Metazoa</taxon>
        <taxon>Spiralia</taxon>
        <taxon>Gnathifera</taxon>
        <taxon>Rotifera</taxon>
        <taxon>Eurotatoria</taxon>
        <taxon>Bdelloidea</taxon>
        <taxon>Philodinida</taxon>
        <taxon>Philodinidae</taxon>
        <taxon>Rotaria</taxon>
    </lineage>
</organism>
<dbReference type="AlphaFoldDB" id="A0A8S3KJ32"/>
<feature type="compositionally biased region" description="Polar residues" evidence="1">
    <location>
        <begin position="35"/>
        <end position="51"/>
    </location>
</feature>
<accession>A0A8S3KJ32</accession>
<evidence type="ECO:0000313" key="2">
    <source>
        <dbReference type="EMBL" id="CAF5228373.1"/>
    </source>
</evidence>
<dbReference type="EMBL" id="CAJOBI010366497">
    <property type="protein sequence ID" value="CAF5228373.1"/>
    <property type="molecule type" value="Genomic_DNA"/>
</dbReference>
<feature type="non-terminal residue" evidence="2">
    <location>
        <position position="1"/>
    </location>
</feature>
<name>A0A8S3KJ32_9BILA</name>
<comment type="caution">
    <text evidence="2">The sequence shown here is derived from an EMBL/GenBank/DDBJ whole genome shotgun (WGS) entry which is preliminary data.</text>
</comment>
<feature type="region of interest" description="Disordered" evidence="1">
    <location>
        <begin position="19"/>
        <end position="51"/>
    </location>
</feature>
<reference evidence="2" key="1">
    <citation type="submission" date="2021-02" db="EMBL/GenBank/DDBJ databases">
        <authorList>
            <person name="Nowell W R."/>
        </authorList>
    </citation>
    <scope>NUCLEOTIDE SEQUENCE</scope>
</reference>